<keyword evidence="2" id="KW-0732">Signal</keyword>
<dbReference type="AlphaFoldDB" id="A0AA37TET5"/>
<organism evidence="3 4">
    <name type="scientific">Methylobacterium tardum</name>
    <dbReference type="NCBI Taxonomy" id="374432"/>
    <lineage>
        <taxon>Bacteria</taxon>
        <taxon>Pseudomonadati</taxon>
        <taxon>Pseudomonadota</taxon>
        <taxon>Alphaproteobacteria</taxon>
        <taxon>Hyphomicrobiales</taxon>
        <taxon>Methylobacteriaceae</taxon>
        <taxon>Methylobacterium</taxon>
    </lineage>
</organism>
<feature type="chain" id="PRO_5041467667" description="Cellulose biosynthesis protein BcsN" evidence="2">
    <location>
        <begin position="26"/>
        <end position="318"/>
    </location>
</feature>
<keyword evidence="4" id="KW-1185">Reference proteome</keyword>
<dbReference type="Pfam" id="PF17038">
    <property type="entry name" value="CBP_BcsN"/>
    <property type="match status" value="1"/>
</dbReference>
<dbReference type="InterPro" id="IPR031482">
    <property type="entry name" value="CBP_BcsN"/>
</dbReference>
<evidence type="ECO:0000313" key="3">
    <source>
        <dbReference type="EMBL" id="GLS72050.1"/>
    </source>
</evidence>
<feature type="signal peptide" evidence="2">
    <location>
        <begin position="1"/>
        <end position="25"/>
    </location>
</feature>
<protein>
    <recommendedName>
        <fullName evidence="5">Cellulose biosynthesis protein BcsN</fullName>
    </recommendedName>
</protein>
<feature type="compositionally biased region" description="Pro residues" evidence="1">
    <location>
        <begin position="240"/>
        <end position="251"/>
    </location>
</feature>
<dbReference type="Proteomes" id="UP001157440">
    <property type="component" value="Unassembled WGS sequence"/>
</dbReference>
<gene>
    <name evidence="3" type="ORF">GCM10007890_40630</name>
</gene>
<reference evidence="4" key="1">
    <citation type="journal article" date="2019" name="Int. J. Syst. Evol. Microbiol.">
        <title>The Global Catalogue of Microorganisms (GCM) 10K type strain sequencing project: providing services to taxonomists for standard genome sequencing and annotation.</title>
        <authorList>
            <consortium name="The Broad Institute Genomics Platform"/>
            <consortium name="The Broad Institute Genome Sequencing Center for Infectious Disease"/>
            <person name="Wu L."/>
            <person name="Ma J."/>
        </authorList>
    </citation>
    <scope>NUCLEOTIDE SEQUENCE [LARGE SCALE GENOMIC DNA]</scope>
    <source>
        <strain evidence="4">NBRC 103632</strain>
    </source>
</reference>
<evidence type="ECO:0008006" key="5">
    <source>
        <dbReference type="Google" id="ProtNLM"/>
    </source>
</evidence>
<sequence length="318" mass="33760">MRRAATYVARYCALAGLLLPAAVHAQPVPVLSMPGAGALTAVIETRERDGFDQRLRYAGGDGRNHAELALRQETADLLLAFPPRLAKPSAFGISGEIAVRFPGQAMTVRPPLRNAYGPVGIALGIDCLYAWQWIEGGRSDVAGAQQPALFQAQPLARRAISLRIRLCRTAEASLGDLMRAVEGLRITLPGTRPPPAVMRARPPRTTPKAAARRPSRPAAAEAQKAKEPPQTPVVQRPQTPVAPPVAPPPSAPSAATDQKRYIVTPTPQAPAPVLPEPGSQRYITEGSGSGIAPKPAPGQAPGETFFRDLPPEAYRPPN</sequence>
<accession>A0AA37TET5</accession>
<name>A0AA37TET5_9HYPH</name>
<evidence type="ECO:0000256" key="1">
    <source>
        <dbReference type="SAM" id="MobiDB-lite"/>
    </source>
</evidence>
<dbReference type="EMBL" id="BSPL01000019">
    <property type="protein sequence ID" value="GLS72050.1"/>
    <property type="molecule type" value="Genomic_DNA"/>
</dbReference>
<proteinExistence type="predicted"/>
<feature type="region of interest" description="Disordered" evidence="1">
    <location>
        <begin position="187"/>
        <end position="318"/>
    </location>
</feature>
<evidence type="ECO:0000256" key="2">
    <source>
        <dbReference type="SAM" id="SignalP"/>
    </source>
</evidence>
<comment type="caution">
    <text evidence="3">The sequence shown here is derived from an EMBL/GenBank/DDBJ whole genome shotgun (WGS) entry which is preliminary data.</text>
</comment>
<evidence type="ECO:0000313" key="4">
    <source>
        <dbReference type="Proteomes" id="UP001157440"/>
    </source>
</evidence>